<dbReference type="Proteomes" id="UP001158050">
    <property type="component" value="Unassembled WGS sequence"/>
</dbReference>
<sequence length="122" mass="14552">MINNIGRVLHNLTEQLNFIDLEVDDTVLKCERSLWIIIQSLQKVKALVLKIGFKSEDEEILFFKEVKPQFTSKRIYYNSVYRIEMKKPSGSGRIIKKYYNNELEKLKRFFDDNLDFLQILSN</sequence>
<comment type="caution">
    <text evidence="1">The sequence shown here is derived from an EMBL/GenBank/DDBJ whole genome shotgun (WGS) entry which is preliminary data.</text>
</comment>
<dbReference type="InterPro" id="IPR018534">
    <property type="entry name" value="Tet_reg_excision_RteC"/>
</dbReference>
<evidence type="ECO:0000313" key="2">
    <source>
        <dbReference type="Proteomes" id="UP001158050"/>
    </source>
</evidence>
<dbReference type="RefSeq" id="WP_346772096.1">
    <property type="nucleotide sequence ID" value="NZ_FXUO01000005.1"/>
</dbReference>
<gene>
    <name evidence="1" type="ORF">SAMN05421679_105274</name>
</gene>
<accession>A0ABY1R5J4</accession>
<name>A0ABY1R5J4_9FLAO</name>
<evidence type="ECO:0000313" key="1">
    <source>
        <dbReference type="EMBL" id="SMP94192.1"/>
    </source>
</evidence>
<dbReference type="Pfam" id="PF09357">
    <property type="entry name" value="RteC"/>
    <property type="match status" value="1"/>
</dbReference>
<reference evidence="1 2" key="1">
    <citation type="submission" date="2017-05" db="EMBL/GenBank/DDBJ databases">
        <authorList>
            <person name="Varghese N."/>
            <person name="Submissions S."/>
        </authorList>
    </citation>
    <scope>NUCLEOTIDE SEQUENCE [LARGE SCALE GENOMIC DNA]</scope>
    <source>
        <strain evidence="1 2">DSM 18015</strain>
    </source>
</reference>
<protein>
    <submittedName>
        <fullName evidence="1">RteC protein</fullName>
    </submittedName>
</protein>
<organism evidence="1 2">
    <name type="scientific">Epilithonimonas pallida</name>
    <dbReference type="NCBI Taxonomy" id="373671"/>
    <lineage>
        <taxon>Bacteria</taxon>
        <taxon>Pseudomonadati</taxon>
        <taxon>Bacteroidota</taxon>
        <taxon>Flavobacteriia</taxon>
        <taxon>Flavobacteriales</taxon>
        <taxon>Weeksellaceae</taxon>
        <taxon>Chryseobacterium group</taxon>
        <taxon>Epilithonimonas</taxon>
    </lineage>
</organism>
<keyword evidence="2" id="KW-1185">Reference proteome</keyword>
<dbReference type="EMBL" id="FXUO01000005">
    <property type="protein sequence ID" value="SMP94192.1"/>
    <property type="molecule type" value="Genomic_DNA"/>
</dbReference>
<proteinExistence type="predicted"/>